<dbReference type="AlphaFoldDB" id="A0AAE0X0T1"/>
<accession>A0AAE0X0T1</accession>
<keyword evidence="2" id="KW-1185">Reference proteome</keyword>
<evidence type="ECO:0000313" key="1">
    <source>
        <dbReference type="EMBL" id="KAK3682332.1"/>
    </source>
</evidence>
<sequence length="212" mass="24396">MPAPWWTRRLGPGVGKVRIVHSVPILVGEWKLTDWIATIRINLSHSNLMHHILQDPKPAQLCNPRYQRAHISVYCMIRNSIQPMIPVLKHAGYDVDGGELGFEPKQLWDAILAVVPGSTNRMERMKFDLITELMHAKLDDFPSLLAYFHRVNNIQHHLTSFGMSPPDKFIQTMVINGIASSERRVIDTQLLERMKAMSYVAFHDALKQFIYM</sequence>
<reference evidence="1" key="2">
    <citation type="submission" date="2023-06" db="EMBL/GenBank/DDBJ databases">
        <authorList>
            <consortium name="Lawrence Berkeley National Laboratory"/>
            <person name="Haridas S."/>
            <person name="Hensen N."/>
            <person name="Bonometti L."/>
            <person name="Westerberg I."/>
            <person name="Brannstrom I.O."/>
            <person name="Guillou S."/>
            <person name="Cros-Aarteil S."/>
            <person name="Calhoun S."/>
            <person name="Kuo A."/>
            <person name="Mondo S."/>
            <person name="Pangilinan J."/>
            <person name="Riley R."/>
            <person name="Labutti K."/>
            <person name="Andreopoulos B."/>
            <person name="Lipzen A."/>
            <person name="Chen C."/>
            <person name="Yanf M."/>
            <person name="Daum C."/>
            <person name="Ng V."/>
            <person name="Clum A."/>
            <person name="Steindorff A."/>
            <person name="Ohm R."/>
            <person name="Martin F."/>
            <person name="Silar P."/>
            <person name="Natvig D."/>
            <person name="Lalanne C."/>
            <person name="Gautier V."/>
            <person name="Ament-Velasquez S.L."/>
            <person name="Kruys A."/>
            <person name="Hutchinson M.I."/>
            <person name="Powell A.J."/>
            <person name="Barry K."/>
            <person name="Miller A.N."/>
            <person name="Grigoriev I.V."/>
            <person name="Debuchy R."/>
            <person name="Gladieux P."/>
            <person name="Thoren M.H."/>
            <person name="Johannesson H."/>
        </authorList>
    </citation>
    <scope>NUCLEOTIDE SEQUENCE</scope>
    <source>
        <strain evidence="1">CBS 314.62</strain>
    </source>
</reference>
<proteinExistence type="predicted"/>
<gene>
    <name evidence="1" type="ORF">B0T22DRAFT_444554</name>
</gene>
<name>A0AAE0X0T1_9PEZI</name>
<comment type="caution">
    <text evidence="1">The sequence shown here is derived from an EMBL/GenBank/DDBJ whole genome shotgun (WGS) entry which is preliminary data.</text>
</comment>
<protein>
    <submittedName>
        <fullName evidence="1">Uncharacterized protein</fullName>
    </submittedName>
</protein>
<dbReference type="Proteomes" id="UP001270362">
    <property type="component" value="Unassembled WGS sequence"/>
</dbReference>
<dbReference type="EMBL" id="JAULSO010000005">
    <property type="protein sequence ID" value="KAK3682332.1"/>
    <property type="molecule type" value="Genomic_DNA"/>
</dbReference>
<organism evidence="1 2">
    <name type="scientific">Podospora appendiculata</name>
    <dbReference type="NCBI Taxonomy" id="314037"/>
    <lineage>
        <taxon>Eukaryota</taxon>
        <taxon>Fungi</taxon>
        <taxon>Dikarya</taxon>
        <taxon>Ascomycota</taxon>
        <taxon>Pezizomycotina</taxon>
        <taxon>Sordariomycetes</taxon>
        <taxon>Sordariomycetidae</taxon>
        <taxon>Sordariales</taxon>
        <taxon>Podosporaceae</taxon>
        <taxon>Podospora</taxon>
    </lineage>
</organism>
<reference evidence="1" key="1">
    <citation type="journal article" date="2023" name="Mol. Phylogenet. Evol.">
        <title>Genome-scale phylogeny and comparative genomics of the fungal order Sordariales.</title>
        <authorList>
            <person name="Hensen N."/>
            <person name="Bonometti L."/>
            <person name="Westerberg I."/>
            <person name="Brannstrom I.O."/>
            <person name="Guillou S."/>
            <person name="Cros-Aarteil S."/>
            <person name="Calhoun S."/>
            <person name="Haridas S."/>
            <person name="Kuo A."/>
            <person name="Mondo S."/>
            <person name="Pangilinan J."/>
            <person name="Riley R."/>
            <person name="LaButti K."/>
            <person name="Andreopoulos B."/>
            <person name="Lipzen A."/>
            <person name="Chen C."/>
            <person name="Yan M."/>
            <person name="Daum C."/>
            <person name="Ng V."/>
            <person name="Clum A."/>
            <person name="Steindorff A."/>
            <person name="Ohm R.A."/>
            <person name="Martin F."/>
            <person name="Silar P."/>
            <person name="Natvig D.O."/>
            <person name="Lalanne C."/>
            <person name="Gautier V."/>
            <person name="Ament-Velasquez S.L."/>
            <person name="Kruys A."/>
            <person name="Hutchinson M.I."/>
            <person name="Powell A.J."/>
            <person name="Barry K."/>
            <person name="Miller A.N."/>
            <person name="Grigoriev I.V."/>
            <person name="Debuchy R."/>
            <person name="Gladieux P."/>
            <person name="Hiltunen Thoren M."/>
            <person name="Johannesson H."/>
        </authorList>
    </citation>
    <scope>NUCLEOTIDE SEQUENCE</scope>
    <source>
        <strain evidence="1">CBS 314.62</strain>
    </source>
</reference>
<evidence type="ECO:0000313" key="2">
    <source>
        <dbReference type="Proteomes" id="UP001270362"/>
    </source>
</evidence>